<organism evidence="1 2">
    <name type="scientific">Acanthoscelides obtectus</name>
    <name type="common">Bean weevil</name>
    <name type="synonym">Bruchus obtectus</name>
    <dbReference type="NCBI Taxonomy" id="200917"/>
    <lineage>
        <taxon>Eukaryota</taxon>
        <taxon>Metazoa</taxon>
        <taxon>Ecdysozoa</taxon>
        <taxon>Arthropoda</taxon>
        <taxon>Hexapoda</taxon>
        <taxon>Insecta</taxon>
        <taxon>Pterygota</taxon>
        <taxon>Neoptera</taxon>
        <taxon>Endopterygota</taxon>
        <taxon>Coleoptera</taxon>
        <taxon>Polyphaga</taxon>
        <taxon>Cucujiformia</taxon>
        <taxon>Chrysomeloidea</taxon>
        <taxon>Chrysomelidae</taxon>
        <taxon>Bruchinae</taxon>
        <taxon>Bruchini</taxon>
        <taxon>Acanthoscelides</taxon>
    </lineage>
</organism>
<gene>
    <name evidence="1" type="ORF">ACAOBT_LOCUS27381</name>
</gene>
<name>A0A9P0Q2H8_ACAOB</name>
<dbReference type="OrthoDB" id="410592at2759"/>
<evidence type="ECO:0000313" key="2">
    <source>
        <dbReference type="Proteomes" id="UP001152888"/>
    </source>
</evidence>
<dbReference type="EMBL" id="CAKOFQ010007539">
    <property type="protein sequence ID" value="CAH2003380.1"/>
    <property type="molecule type" value="Genomic_DNA"/>
</dbReference>
<reference evidence="1" key="1">
    <citation type="submission" date="2022-03" db="EMBL/GenBank/DDBJ databases">
        <authorList>
            <person name="Sayadi A."/>
        </authorList>
    </citation>
    <scope>NUCLEOTIDE SEQUENCE</scope>
</reference>
<keyword evidence="2" id="KW-1185">Reference proteome</keyword>
<comment type="caution">
    <text evidence="1">The sequence shown here is derived from an EMBL/GenBank/DDBJ whole genome shotgun (WGS) entry which is preliminary data.</text>
</comment>
<proteinExistence type="predicted"/>
<evidence type="ECO:0000313" key="1">
    <source>
        <dbReference type="EMBL" id="CAH2003380.1"/>
    </source>
</evidence>
<accession>A0A9P0Q2H8</accession>
<protein>
    <submittedName>
        <fullName evidence="1">Uncharacterized protein</fullName>
    </submittedName>
</protein>
<dbReference type="AlphaFoldDB" id="A0A9P0Q2H8"/>
<dbReference type="Proteomes" id="UP001152888">
    <property type="component" value="Unassembled WGS sequence"/>
</dbReference>
<sequence length="116" mass="13339">MVHPPYEKYILMIPEGWEKVLVSKANAFVNQNTPEKTAHAQHLHQTATYQTLLKCVTATENVIVTNASVIRHTQISSAKSTDPTIQFVRFTSRMLKKLLLVKSTNFKEMVWTYMLM</sequence>